<name>A0A397XPH2_BRACM</name>
<evidence type="ECO:0000313" key="2">
    <source>
        <dbReference type="EMBL" id="RID43089.1"/>
    </source>
</evidence>
<dbReference type="AlphaFoldDB" id="A0A397XPH2"/>
<keyword evidence="1" id="KW-0472">Membrane</keyword>
<evidence type="ECO:0000256" key="1">
    <source>
        <dbReference type="SAM" id="Phobius"/>
    </source>
</evidence>
<dbReference type="Proteomes" id="UP000264353">
    <property type="component" value="Chromosome A10"/>
</dbReference>
<accession>A0A397XPH2</accession>
<keyword evidence="1" id="KW-1133">Transmembrane helix</keyword>
<proteinExistence type="predicted"/>
<gene>
    <name evidence="2" type="ORF">BRARA_J02922</name>
</gene>
<keyword evidence="1" id="KW-0812">Transmembrane</keyword>
<evidence type="ECO:0000313" key="3">
    <source>
        <dbReference type="Proteomes" id="UP000264353"/>
    </source>
</evidence>
<protein>
    <submittedName>
        <fullName evidence="2">Uncharacterized protein</fullName>
    </submittedName>
</protein>
<organism evidence="2 3">
    <name type="scientific">Brassica campestris</name>
    <name type="common">Field mustard</name>
    <dbReference type="NCBI Taxonomy" id="3711"/>
    <lineage>
        <taxon>Eukaryota</taxon>
        <taxon>Viridiplantae</taxon>
        <taxon>Streptophyta</taxon>
        <taxon>Embryophyta</taxon>
        <taxon>Tracheophyta</taxon>
        <taxon>Spermatophyta</taxon>
        <taxon>Magnoliopsida</taxon>
        <taxon>eudicotyledons</taxon>
        <taxon>Gunneridae</taxon>
        <taxon>Pentapetalae</taxon>
        <taxon>rosids</taxon>
        <taxon>malvids</taxon>
        <taxon>Brassicales</taxon>
        <taxon>Brassicaceae</taxon>
        <taxon>Brassiceae</taxon>
        <taxon>Brassica</taxon>
    </lineage>
</organism>
<reference evidence="2 3" key="1">
    <citation type="submission" date="2018-06" db="EMBL/GenBank/DDBJ databases">
        <title>WGS assembly of Brassica rapa FPsc.</title>
        <authorList>
            <person name="Bowman J."/>
            <person name="Kohchi T."/>
            <person name="Yamato K."/>
            <person name="Jenkins J."/>
            <person name="Shu S."/>
            <person name="Ishizaki K."/>
            <person name="Yamaoka S."/>
            <person name="Nishihama R."/>
            <person name="Nakamura Y."/>
            <person name="Berger F."/>
            <person name="Adam C."/>
            <person name="Aki S."/>
            <person name="Althoff F."/>
            <person name="Araki T."/>
            <person name="Arteaga-Vazquez M."/>
            <person name="Balasubrmanian S."/>
            <person name="Bauer D."/>
            <person name="Boehm C."/>
            <person name="Briginshaw L."/>
            <person name="Caballero-Perez J."/>
            <person name="Catarino B."/>
            <person name="Chen F."/>
            <person name="Chiyoda S."/>
            <person name="Chovatia M."/>
            <person name="Davies K."/>
            <person name="Delmans M."/>
            <person name="Demura T."/>
            <person name="Dierschke T."/>
            <person name="Dolan L."/>
            <person name="Dorantes-Acosta A."/>
            <person name="Eklund D."/>
            <person name="Florent S."/>
            <person name="Flores-Sandoval E."/>
            <person name="Fujiyama A."/>
            <person name="Fukuzawa H."/>
            <person name="Galik B."/>
            <person name="Grimanelli D."/>
            <person name="Grimwood J."/>
            <person name="Grossniklaus U."/>
            <person name="Hamada T."/>
            <person name="Haseloff J."/>
            <person name="Hetherington A."/>
            <person name="Higo A."/>
            <person name="Hirakawa Y."/>
            <person name="Hundley H."/>
            <person name="Ikeda Y."/>
            <person name="Inoue K."/>
            <person name="Inoue S."/>
            <person name="Ishida S."/>
            <person name="Jia Q."/>
            <person name="Kakita M."/>
            <person name="Kanazawa T."/>
            <person name="Kawai Y."/>
            <person name="Kawashima T."/>
            <person name="Kennedy M."/>
            <person name="Kinose K."/>
            <person name="Kinoshita T."/>
            <person name="Kohara Y."/>
            <person name="Koide E."/>
            <person name="Komatsu K."/>
            <person name="Kopischke S."/>
            <person name="Kubo M."/>
            <person name="Kyozuka J."/>
            <person name="Lagercrantz U."/>
            <person name="Lin S."/>
            <person name="Lindquist E."/>
            <person name="Lipzen A."/>
            <person name="Lu C."/>
            <person name="Luna E."/>
            <person name="Martienssen R."/>
            <person name="Minamino N."/>
            <person name="Mizutani M."/>
            <person name="Mizutani M."/>
            <person name="Mochizuki N."/>
            <person name="Monte I."/>
            <person name="Mosher R."/>
            <person name="Nagasaki H."/>
            <person name="Nakagami H."/>
            <person name="Naramoto S."/>
            <person name="Nishitani K."/>
            <person name="Ohtani M."/>
            <person name="Okamoto T."/>
            <person name="Okumura M."/>
            <person name="Phillips J."/>
            <person name="Pollak B."/>
            <person name="Reinders A."/>
            <person name="Roevekamp M."/>
            <person name="Sano R."/>
            <person name="Sawa S."/>
            <person name="Schmid M."/>
            <person name="Shirakawa M."/>
            <person name="Solano R."/>
            <person name="Spunde A."/>
            <person name="Suetsugu N."/>
            <person name="Sugano S."/>
            <person name="Sugiyama A."/>
            <person name="Sun R."/>
            <person name="Suzuki Y."/>
            <person name="Takenaka M."/>
            <person name="Takezawa D."/>
            <person name="Tomogane H."/>
            <person name="Tsuzuki M."/>
            <person name="Ueda T."/>
            <person name="Umeda M."/>
            <person name="Ward J."/>
            <person name="Watanabe Y."/>
            <person name="Yazaki K."/>
            <person name="Yokoyama R."/>
            <person name="Yoshitake Y."/>
            <person name="Yotsui I."/>
            <person name="Zachgo S."/>
            <person name="Schmutz J."/>
        </authorList>
    </citation>
    <scope>NUCLEOTIDE SEQUENCE [LARGE SCALE GENOMIC DNA]</scope>
    <source>
        <strain evidence="3">cv. B-3</strain>
    </source>
</reference>
<dbReference type="EMBL" id="CM010637">
    <property type="protein sequence ID" value="RID43089.1"/>
    <property type="molecule type" value="Genomic_DNA"/>
</dbReference>
<sequence length="97" mass="11293">MASQCASAMVEINILPYKINFVIHLICIQASVSFVIKCVVYNISDLIRIVKLMLYNKIIHCFFFFKKFKEIINMRKFVITKNIGIAELILNVLSNQY</sequence>
<feature type="transmembrane region" description="Helical" evidence="1">
    <location>
        <begin position="21"/>
        <end position="43"/>
    </location>
</feature>